<feature type="transmembrane region" description="Helical" evidence="1">
    <location>
        <begin position="338"/>
        <end position="356"/>
    </location>
</feature>
<dbReference type="Pfam" id="PF18949">
    <property type="entry name" value="DUF5693"/>
    <property type="match status" value="1"/>
</dbReference>
<feature type="transmembrane region" description="Helical" evidence="1">
    <location>
        <begin position="365"/>
        <end position="382"/>
    </location>
</feature>
<feature type="transmembrane region" description="Helical" evidence="1">
    <location>
        <begin position="558"/>
        <end position="582"/>
    </location>
</feature>
<evidence type="ECO:0000313" key="2">
    <source>
        <dbReference type="EMBL" id="EIM07323.1"/>
    </source>
</evidence>
<keyword evidence="1" id="KW-0812">Transmembrane</keyword>
<feature type="transmembrane region" description="Helical" evidence="1">
    <location>
        <begin position="450"/>
        <end position="471"/>
    </location>
</feature>
<keyword evidence="1" id="KW-0472">Membrane</keyword>
<protein>
    <submittedName>
        <fullName evidence="2">Uncharacterized protein</fullName>
    </submittedName>
</protein>
<dbReference type="Proteomes" id="UP000004725">
    <property type="component" value="Unassembled WGS sequence"/>
</dbReference>
<evidence type="ECO:0000313" key="3">
    <source>
        <dbReference type="Proteomes" id="UP000004725"/>
    </source>
</evidence>
<dbReference type="EMBL" id="AJYB01000017">
    <property type="protein sequence ID" value="EIM07323.1"/>
    <property type="molecule type" value="Genomic_DNA"/>
</dbReference>
<name>A0AA87IM28_9BACL</name>
<sequence>MKKVLIGILLAALLLTIPSAFQRIQIEESNKKFESIIPFKLTNNWLVEDPSLTKESILTDFKNTGVQSVSLEPDTVSTLERKGLITAVSTSRMREHLLLTQQDPLEAPFDKPGLFVHSNGSFDFEEITTGFFEEDFPFTINNEDYLFIPGNASTILSVPIGFDTEVIAAILDADLMVVPRLSNYSDDVQLERMIDELLSIKQPGINKVLFNGAAVPAASDPVRLKEFGAQLKNAGYGLMSIEFSGQTGLNQLAYVNDLNLVRLHSLGVTDDNIAESSEKIVRATKERNMRAFFLNMTQQEYENALPALQQLQAEVDAAMPDSFVRGKSRTFETYSVPLWQTAIALLGAIAFLTLAAQSVFKHTRLTLVALIGSTLFVIAYFVTEQSMVLKVFGLAIAITAPIWSVLLKKESEKKWYLIRSYSQAIAISAIGIWLIVVLLNGNQYLLGIDLFRGVSLIYIVPIAFIAIYAIWGNIKPLLKANVIYWHVAVIAIISGIALYYMSRTGNAGEVSELELQARLLLEQILYVRPRTKEFLIGFPLFILALHVAKSYPKVSYFLLIPGVIGFLSLVNTFTHLHIPLLISLLRSGYSIVFGFIIGLVLIWLYEIMWKKMVTIIRMRWQD</sequence>
<dbReference type="InterPro" id="IPR043748">
    <property type="entry name" value="DUF5693"/>
</dbReference>
<evidence type="ECO:0000256" key="1">
    <source>
        <dbReference type="SAM" id="Phobius"/>
    </source>
</evidence>
<dbReference type="AlphaFoldDB" id="A0AA87IM28"/>
<comment type="caution">
    <text evidence="2">The sequence shown here is derived from an EMBL/GenBank/DDBJ whole genome shotgun (WGS) entry which is preliminary data.</text>
</comment>
<organism evidence="2 3">
    <name type="scientific">Planococcus antarcticus DSM 14505</name>
    <dbReference type="NCBI Taxonomy" id="1185653"/>
    <lineage>
        <taxon>Bacteria</taxon>
        <taxon>Bacillati</taxon>
        <taxon>Bacillota</taxon>
        <taxon>Bacilli</taxon>
        <taxon>Bacillales</taxon>
        <taxon>Caryophanaceae</taxon>
        <taxon>Planococcus</taxon>
    </lineage>
</organism>
<reference evidence="2 3" key="1">
    <citation type="journal article" date="2012" name="J. Bacteriol.">
        <title>Genome Sequence of the Antarctic Psychrophile Bacterium Planococcus antarcticus DSM 14505.</title>
        <authorList>
            <person name="Margolles A."/>
            <person name="Gueimonde M."/>
            <person name="Sanchez B."/>
        </authorList>
    </citation>
    <scope>NUCLEOTIDE SEQUENCE [LARGE SCALE GENOMIC DNA]</scope>
    <source>
        <strain evidence="2 3">DSM 14505</strain>
    </source>
</reference>
<keyword evidence="1" id="KW-1133">Transmembrane helix</keyword>
<accession>A0AA87IM28</accession>
<feature type="transmembrane region" description="Helical" evidence="1">
    <location>
        <begin position="418"/>
        <end position="438"/>
    </location>
</feature>
<feature type="transmembrane region" description="Helical" evidence="1">
    <location>
        <begin position="483"/>
        <end position="501"/>
    </location>
</feature>
<gene>
    <name evidence="2" type="ORF">A1A1_05957</name>
</gene>
<proteinExistence type="predicted"/>
<feature type="transmembrane region" description="Helical" evidence="1">
    <location>
        <begin position="388"/>
        <end position="406"/>
    </location>
</feature>
<feature type="transmembrane region" description="Helical" evidence="1">
    <location>
        <begin position="588"/>
        <end position="609"/>
    </location>
</feature>